<keyword evidence="2" id="KW-1133">Transmembrane helix</keyword>
<keyword evidence="2" id="KW-0812">Transmembrane</keyword>
<comment type="caution">
    <text evidence="3">The sequence shown here is derived from an EMBL/GenBank/DDBJ whole genome shotgun (WGS) entry which is preliminary data.</text>
</comment>
<dbReference type="AlphaFoldDB" id="A0AAN6QBR1"/>
<organism evidence="3 4">
    <name type="scientific">Canariomyces notabilis</name>
    <dbReference type="NCBI Taxonomy" id="2074819"/>
    <lineage>
        <taxon>Eukaryota</taxon>
        <taxon>Fungi</taxon>
        <taxon>Dikarya</taxon>
        <taxon>Ascomycota</taxon>
        <taxon>Pezizomycotina</taxon>
        <taxon>Sordariomycetes</taxon>
        <taxon>Sordariomycetidae</taxon>
        <taxon>Sordariales</taxon>
        <taxon>Chaetomiaceae</taxon>
        <taxon>Canariomyces</taxon>
    </lineage>
</organism>
<feature type="transmembrane region" description="Helical" evidence="2">
    <location>
        <begin position="15"/>
        <end position="35"/>
    </location>
</feature>
<dbReference type="EMBL" id="MU853376">
    <property type="protein sequence ID" value="KAK4107303.1"/>
    <property type="molecule type" value="Genomic_DNA"/>
</dbReference>
<dbReference type="RefSeq" id="XP_064664873.1">
    <property type="nucleotide sequence ID" value="XM_064818284.1"/>
</dbReference>
<sequence>MDFQAFRRRHSRSAILLNLVAVLSLAVLLGLAIVVSDMDTHIAFSGFESRWNRVPNGLEQLLSGRIPPERASILLLMFLTAFTSTATVALFSAQTAIEDLTNDRPSLPLEPLPNRTWSDFNCYGICYIDDIAPALGSFMYRSAYVNGLISGRSDIWEANDRGQYRSMTPDGLLGDVMYRGLWTAGVGLSVRSYAEYLGPGEYFSLPDNYTLNALRGEVYGTIINSTCENRTADYDRYSEYLWELGGMVITTVTRREPGKVPASVGDDSRDFDELTRASKENITAVSHRGYKSFDPDLAIGSNITYPNPVKFVNATGGSDIDLGEPVHVILVAGPVDKEGQVFECRYSGQEVLVETSLESPVAPVEIGRVMSTIASSTTSSQSIWLLVKQLVAEELHNNMELVARGFRNGGYFPLGDGYPAFEDTALGDMLALVLSQSAQAAISLLRQTTEVAYMRNPPEVSPAASIAATISFQRLGGKSRGWLVVYGVLLLGSLIGLVRTLIGGRAVEFEAQDAAVLLAKAMGDEEFGSATRRYTLEKEVVQRDGRGSGEIPQGDPDRKQNPEDAASPLIDRT</sequence>
<keyword evidence="2" id="KW-0472">Membrane</keyword>
<evidence type="ECO:0000313" key="3">
    <source>
        <dbReference type="EMBL" id="KAK4107303.1"/>
    </source>
</evidence>
<evidence type="ECO:0000313" key="4">
    <source>
        <dbReference type="Proteomes" id="UP001302812"/>
    </source>
</evidence>
<dbReference type="GeneID" id="89942409"/>
<name>A0AAN6QBR1_9PEZI</name>
<gene>
    <name evidence="3" type="ORF">N656DRAFT_802776</name>
</gene>
<proteinExistence type="predicted"/>
<evidence type="ECO:0000256" key="2">
    <source>
        <dbReference type="SAM" id="Phobius"/>
    </source>
</evidence>
<feature type="transmembrane region" description="Helical" evidence="2">
    <location>
        <begin position="483"/>
        <end position="502"/>
    </location>
</feature>
<dbReference type="Proteomes" id="UP001302812">
    <property type="component" value="Unassembled WGS sequence"/>
</dbReference>
<evidence type="ECO:0000256" key="1">
    <source>
        <dbReference type="SAM" id="MobiDB-lite"/>
    </source>
</evidence>
<feature type="region of interest" description="Disordered" evidence="1">
    <location>
        <begin position="538"/>
        <end position="573"/>
    </location>
</feature>
<feature type="transmembrane region" description="Helical" evidence="2">
    <location>
        <begin position="71"/>
        <end position="91"/>
    </location>
</feature>
<feature type="compositionally biased region" description="Basic and acidic residues" evidence="1">
    <location>
        <begin position="538"/>
        <end position="547"/>
    </location>
</feature>
<accession>A0AAN6QBR1</accession>
<reference evidence="3" key="1">
    <citation type="journal article" date="2023" name="Mol. Phylogenet. Evol.">
        <title>Genome-scale phylogeny and comparative genomics of the fungal order Sordariales.</title>
        <authorList>
            <person name="Hensen N."/>
            <person name="Bonometti L."/>
            <person name="Westerberg I."/>
            <person name="Brannstrom I.O."/>
            <person name="Guillou S."/>
            <person name="Cros-Aarteil S."/>
            <person name="Calhoun S."/>
            <person name="Haridas S."/>
            <person name="Kuo A."/>
            <person name="Mondo S."/>
            <person name="Pangilinan J."/>
            <person name="Riley R."/>
            <person name="LaButti K."/>
            <person name="Andreopoulos B."/>
            <person name="Lipzen A."/>
            <person name="Chen C."/>
            <person name="Yan M."/>
            <person name="Daum C."/>
            <person name="Ng V."/>
            <person name="Clum A."/>
            <person name="Steindorff A."/>
            <person name="Ohm R.A."/>
            <person name="Martin F."/>
            <person name="Silar P."/>
            <person name="Natvig D.O."/>
            <person name="Lalanne C."/>
            <person name="Gautier V."/>
            <person name="Ament-Velasquez S.L."/>
            <person name="Kruys A."/>
            <person name="Hutchinson M.I."/>
            <person name="Powell A.J."/>
            <person name="Barry K."/>
            <person name="Miller A.N."/>
            <person name="Grigoriev I.V."/>
            <person name="Debuchy R."/>
            <person name="Gladieux P."/>
            <person name="Hiltunen Thoren M."/>
            <person name="Johannesson H."/>
        </authorList>
    </citation>
    <scope>NUCLEOTIDE SEQUENCE</scope>
    <source>
        <strain evidence="3">CBS 508.74</strain>
    </source>
</reference>
<reference evidence="3" key="2">
    <citation type="submission" date="2023-05" db="EMBL/GenBank/DDBJ databases">
        <authorList>
            <consortium name="Lawrence Berkeley National Laboratory"/>
            <person name="Steindorff A."/>
            <person name="Hensen N."/>
            <person name="Bonometti L."/>
            <person name="Westerberg I."/>
            <person name="Brannstrom I.O."/>
            <person name="Guillou S."/>
            <person name="Cros-Aarteil S."/>
            <person name="Calhoun S."/>
            <person name="Haridas S."/>
            <person name="Kuo A."/>
            <person name="Mondo S."/>
            <person name="Pangilinan J."/>
            <person name="Riley R."/>
            <person name="Labutti K."/>
            <person name="Andreopoulos B."/>
            <person name="Lipzen A."/>
            <person name="Chen C."/>
            <person name="Yanf M."/>
            <person name="Daum C."/>
            <person name="Ng V."/>
            <person name="Clum A."/>
            <person name="Ohm R."/>
            <person name="Martin F."/>
            <person name="Silar P."/>
            <person name="Natvig D."/>
            <person name="Lalanne C."/>
            <person name="Gautier V."/>
            <person name="Ament-Velasquez S.L."/>
            <person name="Kruys A."/>
            <person name="Hutchinson M.I."/>
            <person name="Powell A.J."/>
            <person name="Barry K."/>
            <person name="Miller A.N."/>
            <person name="Grigoriev I.V."/>
            <person name="Debuchy R."/>
            <person name="Gladieux P."/>
            <person name="Thoren M.H."/>
            <person name="Johannesson H."/>
        </authorList>
    </citation>
    <scope>NUCLEOTIDE SEQUENCE</scope>
    <source>
        <strain evidence="3">CBS 508.74</strain>
    </source>
</reference>
<keyword evidence="4" id="KW-1185">Reference proteome</keyword>
<protein>
    <submittedName>
        <fullName evidence="3">Uncharacterized protein</fullName>
    </submittedName>
</protein>